<feature type="transmembrane region" description="Helical" evidence="6">
    <location>
        <begin position="266"/>
        <end position="287"/>
    </location>
</feature>
<accession>A0A2Z6B3M5</accession>
<dbReference type="NCBIfam" id="TIGR00765">
    <property type="entry name" value="yihY_not_rbn"/>
    <property type="match status" value="1"/>
</dbReference>
<dbReference type="RefSeq" id="WP_126381126.1">
    <property type="nucleotide sequence ID" value="NZ_AP017378.1"/>
</dbReference>
<proteinExistence type="predicted"/>
<keyword evidence="3 6" id="KW-0812">Transmembrane</keyword>
<dbReference type="Gene3D" id="1.10.10.10">
    <property type="entry name" value="Winged helix-like DNA-binding domain superfamily/Winged helix DNA-binding domain"/>
    <property type="match status" value="1"/>
</dbReference>
<organism evidence="7 8">
    <name type="scientific">Desulfovibrio ferrophilus</name>
    <dbReference type="NCBI Taxonomy" id="241368"/>
    <lineage>
        <taxon>Bacteria</taxon>
        <taxon>Pseudomonadati</taxon>
        <taxon>Thermodesulfobacteriota</taxon>
        <taxon>Desulfovibrionia</taxon>
        <taxon>Desulfovibrionales</taxon>
        <taxon>Desulfovibrionaceae</taxon>
        <taxon>Desulfovibrio</taxon>
    </lineage>
</organism>
<evidence type="ECO:0000256" key="6">
    <source>
        <dbReference type="SAM" id="Phobius"/>
    </source>
</evidence>
<feature type="transmembrane region" description="Helical" evidence="6">
    <location>
        <begin position="226"/>
        <end position="246"/>
    </location>
</feature>
<name>A0A2Z6B3M5_9BACT</name>
<protein>
    <submittedName>
        <fullName evidence="7">Ribonuclease BN</fullName>
    </submittedName>
</protein>
<dbReference type="InterPro" id="IPR036390">
    <property type="entry name" value="WH_DNA-bd_sf"/>
</dbReference>
<evidence type="ECO:0000313" key="7">
    <source>
        <dbReference type="EMBL" id="BBD10063.1"/>
    </source>
</evidence>
<comment type="subcellular location">
    <subcellularLocation>
        <location evidence="1">Cell membrane</location>
        <topology evidence="1">Multi-pass membrane protein</topology>
    </subcellularLocation>
</comment>
<dbReference type="PANTHER" id="PTHR30213">
    <property type="entry name" value="INNER MEMBRANE PROTEIN YHJD"/>
    <property type="match status" value="1"/>
</dbReference>
<dbReference type="KEGG" id="dfl:DFE_3337"/>
<dbReference type="InterPro" id="IPR017039">
    <property type="entry name" value="Virul_fac_BrkB"/>
</dbReference>
<evidence type="ECO:0000313" key="8">
    <source>
        <dbReference type="Proteomes" id="UP000269883"/>
    </source>
</evidence>
<dbReference type="SUPFAM" id="SSF46785">
    <property type="entry name" value="Winged helix' DNA-binding domain"/>
    <property type="match status" value="1"/>
</dbReference>
<dbReference type="Proteomes" id="UP000269883">
    <property type="component" value="Chromosome"/>
</dbReference>
<keyword evidence="8" id="KW-1185">Reference proteome</keyword>
<dbReference type="EMBL" id="AP017378">
    <property type="protein sequence ID" value="BBD10063.1"/>
    <property type="molecule type" value="Genomic_DNA"/>
</dbReference>
<dbReference type="OrthoDB" id="9808671at2"/>
<keyword evidence="2" id="KW-1003">Cell membrane</keyword>
<feature type="transmembrane region" description="Helical" evidence="6">
    <location>
        <begin position="149"/>
        <end position="171"/>
    </location>
</feature>
<evidence type="ECO:0000256" key="5">
    <source>
        <dbReference type="ARBA" id="ARBA00023136"/>
    </source>
</evidence>
<reference evidence="7 8" key="1">
    <citation type="journal article" date="2018" name="Sci. Adv.">
        <title>Multi-heme cytochromes provide a pathway for survival in energy-limited environments.</title>
        <authorList>
            <person name="Deng X."/>
            <person name="Dohmae N."/>
            <person name="Nealson K.H."/>
            <person name="Hashimoto K."/>
            <person name="Okamoto A."/>
        </authorList>
    </citation>
    <scope>NUCLEOTIDE SEQUENCE [LARGE SCALE GENOMIC DNA]</scope>
    <source>
        <strain evidence="7 8">IS5</strain>
    </source>
</reference>
<dbReference type="Pfam" id="PF03631">
    <property type="entry name" value="Virul_fac_BrkB"/>
    <property type="match status" value="1"/>
</dbReference>
<feature type="transmembrane region" description="Helical" evidence="6">
    <location>
        <begin position="191"/>
        <end position="214"/>
    </location>
</feature>
<dbReference type="PANTHER" id="PTHR30213:SF0">
    <property type="entry name" value="UPF0761 MEMBRANE PROTEIN YIHY"/>
    <property type="match status" value="1"/>
</dbReference>
<gene>
    <name evidence="7" type="ORF">DFE_3337</name>
</gene>
<keyword evidence="5 6" id="KW-0472">Membrane</keyword>
<feature type="transmembrane region" description="Helical" evidence="6">
    <location>
        <begin position="43"/>
        <end position="69"/>
    </location>
</feature>
<feature type="transmembrane region" description="Helical" evidence="6">
    <location>
        <begin position="110"/>
        <end position="129"/>
    </location>
</feature>
<evidence type="ECO:0000256" key="4">
    <source>
        <dbReference type="ARBA" id="ARBA00022989"/>
    </source>
</evidence>
<evidence type="ECO:0000256" key="3">
    <source>
        <dbReference type="ARBA" id="ARBA00022692"/>
    </source>
</evidence>
<keyword evidence="4 6" id="KW-1133">Transmembrane helix</keyword>
<sequence length="449" mass="49504">MKQRLIFLHPDARGQNMTFAQSQLQTLVRWAYMVGKGFVADKCLLWASALAFTTALSLVPLLAVAFSMAKGFGFQNSQFIHDLLMQVAAGRAQTVDAIVGYINNTNVRTLGVVGVGFLFVTVLSLLSNIEKSFNSIWGVKATRGTWRKLSDYLFITLICPLLIIIAISATASMQNSAVVQTLLSYSVASVAYLALLKMLPYFSTWIALLFIYSFMPNTRVKFRSGIAGAVVAGTLWQFVQWGYIHYQASFKNYNAIYGSFAQVPLFLIWLFISWVIVLLGAEICFAVQNSGTYFRESRLGNYSHDDRQKLAALVLALLTNAFMGGTKPVPNEDVAHRLDAPVKLVNDVLHMLEGAGIVVKLDHPELDMYGLARPPDSVRMVDVIVALSRYKGNARSEALTGRLEFLDPVFEGIIGAAADSADNLTLSEFASRCEGHVICQPEDKTHDQA</sequence>
<dbReference type="AlphaFoldDB" id="A0A2Z6B3M5"/>
<dbReference type="GO" id="GO:0005886">
    <property type="term" value="C:plasma membrane"/>
    <property type="evidence" value="ECO:0007669"/>
    <property type="project" value="UniProtKB-SubCell"/>
</dbReference>
<evidence type="ECO:0000256" key="1">
    <source>
        <dbReference type="ARBA" id="ARBA00004651"/>
    </source>
</evidence>
<dbReference type="InterPro" id="IPR036388">
    <property type="entry name" value="WH-like_DNA-bd_sf"/>
</dbReference>
<evidence type="ECO:0000256" key="2">
    <source>
        <dbReference type="ARBA" id="ARBA00022475"/>
    </source>
</evidence>